<dbReference type="AlphaFoldDB" id="A0A0F9V196"/>
<name>A0A0F9V196_9ZZZZ</name>
<evidence type="ECO:0000313" key="1">
    <source>
        <dbReference type="EMBL" id="KKN99010.1"/>
    </source>
</evidence>
<reference evidence="1" key="1">
    <citation type="journal article" date="2015" name="Nature">
        <title>Complex archaea that bridge the gap between prokaryotes and eukaryotes.</title>
        <authorList>
            <person name="Spang A."/>
            <person name="Saw J.H."/>
            <person name="Jorgensen S.L."/>
            <person name="Zaremba-Niedzwiedzka K."/>
            <person name="Martijn J."/>
            <person name="Lind A.E."/>
            <person name="van Eijk R."/>
            <person name="Schleper C."/>
            <person name="Guy L."/>
            <person name="Ettema T.J."/>
        </authorList>
    </citation>
    <scope>NUCLEOTIDE SEQUENCE</scope>
</reference>
<comment type="caution">
    <text evidence="1">The sequence shown here is derived from an EMBL/GenBank/DDBJ whole genome shotgun (WGS) entry which is preliminary data.</text>
</comment>
<dbReference type="EMBL" id="LAZR01000049">
    <property type="protein sequence ID" value="KKN99010.1"/>
    <property type="molecule type" value="Genomic_DNA"/>
</dbReference>
<accession>A0A0F9V196</accession>
<organism evidence="1">
    <name type="scientific">marine sediment metagenome</name>
    <dbReference type="NCBI Taxonomy" id="412755"/>
    <lineage>
        <taxon>unclassified sequences</taxon>
        <taxon>metagenomes</taxon>
        <taxon>ecological metagenomes</taxon>
    </lineage>
</organism>
<proteinExistence type="predicted"/>
<gene>
    <name evidence="1" type="ORF">LCGC14_0142550</name>
</gene>
<sequence>MSQIGIFPKENPRPFAETEKILSVTDEDTIRKDWEAVGKDLESAMDKQERIKNDNENI</sequence>
<protein>
    <submittedName>
        <fullName evidence="1">Uncharacterized protein</fullName>
    </submittedName>
</protein>